<evidence type="ECO:0000256" key="3">
    <source>
        <dbReference type="ARBA" id="ARBA00022989"/>
    </source>
</evidence>
<dbReference type="OrthoDB" id="673785at2"/>
<feature type="transmembrane region" description="Helical" evidence="5">
    <location>
        <begin position="152"/>
        <end position="173"/>
    </location>
</feature>
<comment type="subcellular location">
    <subcellularLocation>
        <location evidence="1">Membrane</location>
        <topology evidence="1">Multi-pass membrane protein</topology>
    </subcellularLocation>
</comment>
<keyword evidence="8" id="KW-1185">Reference proteome</keyword>
<dbReference type="InterPro" id="IPR009908">
    <property type="entry name" value="Methylamine_util_MauE"/>
</dbReference>
<proteinExistence type="predicted"/>
<evidence type="ECO:0000313" key="7">
    <source>
        <dbReference type="EMBL" id="SEO03238.1"/>
    </source>
</evidence>
<evidence type="ECO:0000256" key="2">
    <source>
        <dbReference type="ARBA" id="ARBA00022692"/>
    </source>
</evidence>
<evidence type="ECO:0000256" key="4">
    <source>
        <dbReference type="ARBA" id="ARBA00023136"/>
    </source>
</evidence>
<keyword evidence="4 5" id="KW-0472">Membrane</keyword>
<keyword evidence="2 5" id="KW-0812">Transmembrane</keyword>
<dbReference type="RefSeq" id="WP_091168911.1">
    <property type="nucleotide sequence ID" value="NZ_CBCSFM010000002.1"/>
</dbReference>
<sequence length="503" mass="57063">MKATQHIKRISIETVCMVYVLLFVYAAISKLLDFENFQVQLGQSPLLSAFASWVSWGVPIIEIFIALTLLIPRYRVIGLFAAFSLMVMFTSYIIIILNFSSFVPCSCGGILDKLGWTEHLVFNSAFVLIALIGILLLTSTILADNTRKRNSIFITVPALLVTSIAVVVLLFVLSEDIIHHRNNFIRRFPHYPATEIRQKDLKYNSYYFAGTNPGKIYLGNYTTPFQITVADTLLKTINKHNIQLDRVDFSFHSAEIRVLDSSFYLFDGTVPCIYRGKTANWKAKLQAPIAIRYTLAEPVDTNTVVFRAFAPKTGENILGLFKLATENTTDFKPKLLEKQIDGIFDTDGMLKYDKVNRSVVYLYKYRNQFISTDQNLSVVSRGKTIDTFSIAKIQVKYLPASKQRKMSTPPFVVNKTIAVHNNLLYVASALPGKFEAIELWDAATIIDVYDLSNNSYLFSFPIYNVKKEKMKSFIVQGNLLFAIVGTHLVLYKLNPLFKSNLKK</sequence>
<evidence type="ECO:0000313" key="8">
    <source>
        <dbReference type="Proteomes" id="UP000198657"/>
    </source>
</evidence>
<protein>
    <submittedName>
        <fullName evidence="7">Methylamine utilisation protein MauE</fullName>
    </submittedName>
</protein>
<feature type="transmembrane region" description="Helical" evidence="5">
    <location>
        <begin position="48"/>
        <end position="70"/>
    </location>
</feature>
<feature type="transmembrane region" description="Helical" evidence="5">
    <location>
        <begin position="120"/>
        <end position="143"/>
    </location>
</feature>
<dbReference type="UniPathway" id="UPA00895"/>
<dbReference type="AlphaFoldDB" id="A0A1H8LEQ0"/>
<feature type="transmembrane region" description="Helical" evidence="5">
    <location>
        <begin position="77"/>
        <end position="100"/>
    </location>
</feature>
<gene>
    <name evidence="7" type="ORF">SAMN04487942_1639</name>
</gene>
<feature type="domain" description="Methylamine utilisation protein MauE" evidence="6">
    <location>
        <begin position="10"/>
        <end position="135"/>
    </location>
</feature>
<evidence type="ECO:0000256" key="5">
    <source>
        <dbReference type="SAM" id="Phobius"/>
    </source>
</evidence>
<evidence type="ECO:0000256" key="1">
    <source>
        <dbReference type="ARBA" id="ARBA00004141"/>
    </source>
</evidence>
<dbReference type="STRING" id="604089.SAMN04487942_1639"/>
<reference evidence="8" key="1">
    <citation type="submission" date="2016-10" db="EMBL/GenBank/DDBJ databases">
        <authorList>
            <person name="Varghese N."/>
            <person name="Submissions S."/>
        </authorList>
    </citation>
    <scope>NUCLEOTIDE SEQUENCE [LARGE SCALE GENOMIC DNA]</scope>
    <source>
        <strain evidence="8">CGMCC 1.8704</strain>
    </source>
</reference>
<evidence type="ECO:0000259" key="6">
    <source>
        <dbReference type="Pfam" id="PF07291"/>
    </source>
</evidence>
<dbReference type="GO" id="GO:0030416">
    <property type="term" value="P:methylamine metabolic process"/>
    <property type="evidence" value="ECO:0007669"/>
    <property type="project" value="InterPro"/>
</dbReference>
<dbReference type="GO" id="GO:0016020">
    <property type="term" value="C:membrane"/>
    <property type="evidence" value="ECO:0007669"/>
    <property type="project" value="UniProtKB-SubCell"/>
</dbReference>
<name>A0A1H8LEQ0_9FLAO</name>
<organism evidence="7 8">
    <name type="scientific">Flavobacterium sinopsychrotolerans</name>
    <dbReference type="NCBI Taxonomy" id="604089"/>
    <lineage>
        <taxon>Bacteria</taxon>
        <taxon>Pseudomonadati</taxon>
        <taxon>Bacteroidota</taxon>
        <taxon>Flavobacteriia</taxon>
        <taxon>Flavobacteriales</taxon>
        <taxon>Flavobacteriaceae</taxon>
        <taxon>Flavobacterium</taxon>
    </lineage>
</organism>
<dbReference type="Pfam" id="PF07291">
    <property type="entry name" value="MauE"/>
    <property type="match status" value="1"/>
</dbReference>
<feature type="transmembrane region" description="Helical" evidence="5">
    <location>
        <begin position="12"/>
        <end position="28"/>
    </location>
</feature>
<dbReference type="Proteomes" id="UP000198657">
    <property type="component" value="Unassembled WGS sequence"/>
</dbReference>
<accession>A0A1H8LEQ0</accession>
<dbReference type="EMBL" id="FODN01000002">
    <property type="protein sequence ID" value="SEO03238.1"/>
    <property type="molecule type" value="Genomic_DNA"/>
</dbReference>
<keyword evidence="3 5" id="KW-1133">Transmembrane helix</keyword>
<feature type="transmembrane region" description="Helical" evidence="5">
    <location>
        <begin position="473"/>
        <end position="493"/>
    </location>
</feature>